<feature type="signal peptide" evidence="1">
    <location>
        <begin position="1"/>
        <end position="20"/>
    </location>
</feature>
<dbReference type="SMART" id="SM00700">
    <property type="entry name" value="JHBP"/>
    <property type="match status" value="1"/>
</dbReference>
<dbReference type="KEGG" id="soy:115884081"/>
<dbReference type="PANTHER" id="PTHR11008">
    <property type="entry name" value="PROTEIN TAKEOUT-LIKE PROTEIN"/>
    <property type="match status" value="1"/>
</dbReference>
<evidence type="ECO:0000313" key="2">
    <source>
        <dbReference type="Proteomes" id="UP000504635"/>
    </source>
</evidence>
<dbReference type="Proteomes" id="UP000504635">
    <property type="component" value="Unplaced"/>
</dbReference>
<gene>
    <name evidence="3" type="primary">LOC115884081</name>
</gene>
<dbReference type="PANTHER" id="PTHR11008:SF29">
    <property type="entry name" value="IP17226P"/>
    <property type="match status" value="1"/>
</dbReference>
<protein>
    <submittedName>
        <fullName evidence="3">Uncharacterized protein LOC115884081</fullName>
    </submittedName>
</protein>
<sequence length="247" mass="26654">MARLFSALLISCFLFGSIFTRNIEQYEDSDRLGGVIEALINATLNTILGRVSDPIYIESLNVNLSADALNGNISISKLNLYGIKDLVATYIKSDIFNLQTSMTLINPEITLEAEYDINVLLASLVPFYGAGKISTTIANTNVSFAGKANISNGLSFSNVTIGFTVDDAKFSVTGVLNNDELSALITEALNDNVASFINTYEDVISSLISSAAEEIINNIINGNSTEEIYSDTLSIINDAFYPVLSIN</sequence>
<keyword evidence="2" id="KW-1185">Reference proteome</keyword>
<dbReference type="RefSeq" id="XP_030758422.1">
    <property type="nucleotide sequence ID" value="XM_030902562.1"/>
</dbReference>
<dbReference type="InterPro" id="IPR010562">
    <property type="entry name" value="Haemolymph_juvenile_hormone-bd"/>
</dbReference>
<dbReference type="InParanoid" id="A0A6J2Y409"/>
<keyword evidence="1" id="KW-0732">Signal</keyword>
<proteinExistence type="predicted"/>
<dbReference type="Pfam" id="PF06585">
    <property type="entry name" value="JHBP"/>
    <property type="match status" value="1"/>
</dbReference>
<evidence type="ECO:0000313" key="3">
    <source>
        <dbReference type="RefSeq" id="XP_030758422.1"/>
    </source>
</evidence>
<dbReference type="GeneID" id="115884081"/>
<name>A0A6J2Y409_SITOR</name>
<dbReference type="OrthoDB" id="6747947at2759"/>
<evidence type="ECO:0000256" key="1">
    <source>
        <dbReference type="SAM" id="SignalP"/>
    </source>
</evidence>
<dbReference type="InterPro" id="IPR038606">
    <property type="entry name" value="To_sf"/>
</dbReference>
<dbReference type="AlphaFoldDB" id="A0A6J2Y409"/>
<accession>A0A6J2Y409</accession>
<dbReference type="Gene3D" id="3.15.10.30">
    <property type="entry name" value="Haemolymph juvenile hormone binding protein"/>
    <property type="match status" value="1"/>
</dbReference>
<dbReference type="GO" id="GO:0005615">
    <property type="term" value="C:extracellular space"/>
    <property type="evidence" value="ECO:0007669"/>
    <property type="project" value="TreeGrafter"/>
</dbReference>
<organism evidence="2 3">
    <name type="scientific">Sitophilus oryzae</name>
    <name type="common">Rice weevil</name>
    <name type="synonym">Curculio oryzae</name>
    <dbReference type="NCBI Taxonomy" id="7048"/>
    <lineage>
        <taxon>Eukaryota</taxon>
        <taxon>Metazoa</taxon>
        <taxon>Ecdysozoa</taxon>
        <taxon>Arthropoda</taxon>
        <taxon>Hexapoda</taxon>
        <taxon>Insecta</taxon>
        <taxon>Pterygota</taxon>
        <taxon>Neoptera</taxon>
        <taxon>Endopterygota</taxon>
        <taxon>Coleoptera</taxon>
        <taxon>Polyphaga</taxon>
        <taxon>Cucujiformia</taxon>
        <taxon>Curculionidae</taxon>
        <taxon>Dryophthorinae</taxon>
        <taxon>Sitophilus</taxon>
    </lineage>
</organism>
<feature type="chain" id="PRO_5026844416" evidence="1">
    <location>
        <begin position="21"/>
        <end position="247"/>
    </location>
</feature>
<reference evidence="3" key="1">
    <citation type="submission" date="2025-08" db="UniProtKB">
        <authorList>
            <consortium name="RefSeq"/>
        </authorList>
    </citation>
    <scope>IDENTIFICATION</scope>
    <source>
        <tissue evidence="3">Gonads</tissue>
    </source>
</reference>